<evidence type="ECO:0000313" key="2">
    <source>
        <dbReference type="EMBL" id="KAJ0391832.1"/>
    </source>
</evidence>
<dbReference type="SUPFAM" id="SSF50729">
    <property type="entry name" value="PH domain-like"/>
    <property type="match status" value="1"/>
</dbReference>
<protein>
    <recommendedName>
        <fullName evidence="1">PH domain-containing protein</fullName>
    </recommendedName>
</protein>
<accession>A0AAD5L787</accession>
<dbReference type="Proteomes" id="UP001209570">
    <property type="component" value="Unassembled WGS sequence"/>
</dbReference>
<name>A0AAD5L787_PYTIN</name>
<gene>
    <name evidence="2" type="ORF">P43SY_005987</name>
</gene>
<sequence>MYRDGYLVRYTGDVPVLFFCVFGEGRLSMYSEKGGNLVSELPLAGKVSRVRVERSVPGKLPNRFTLTLADVGEGLAYEFAAPSNDLMKEWANTMHLWRRMNWKDNVKFFDESPELSHVEERAMLLVQLKVHGDIRPRRSDVMQRLRMPMMTLKALQATPSLKKLKERVVNTTSKSSCATTSTASAVS</sequence>
<dbReference type="SMART" id="SM00233">
    <property type="entry name" value="PH"/>
    <property type="match status" value="1"/>
</dbReference>
<evidence type="ECO:0000259" key="1">
    <source>
        <dbReference type="SMART" id="SM00233"/>
    </source>
</evidence>
<evidence type="ECO:0000313" key="3">
    <source>
        <dbReference type="Proteomes" id="UP001209570"/>
    </source>
</evidence>
<organism evidence="2 3">
    <name type="scientific">Pythium insidiosum</name>
    <name type="common">Pythiosis disease agent</name>
    <dbReference type="NCBI Taxonomy" id="114742"/>
    <lineage>
        <taxon>Eukaryota</taxon>
        <taxon>Sar</taxon>
        <taxon>Stramenopiles</taxon>
        <taxon>Oomycota</taxon>
        <taxon>Peronosporomycetes</taxon>
        <taxon>Pythiales</taxon>
        <taxon>Pythiaceae</taxon>
        <taxon>Pythium</taxon>
    </lineage>
</organism>
<keyword evidence="3" id="KW-1185">Reference proteome</keyword>
<dbReference type="CDD" id="cd00821">
    <property type="entry name" value="PH"/>
    <property type="match status" value="1"/>
</dbReference>
<dbReference type="AlphaFoldDB" id="A0AAD5L787"/>
<dbReference type="EMBL" id="JAKCXM010000819">
    <property type="protein sequence ID" value="KAJ0391832.1"/>
    <property type="molecule type" value="Genomic_DNA"/>
</dbReference>
<dbReference type="InterPro" id="IPR001849">
    <property type="entry name" value="PH_domain"/>
</dbReference>
<reference evidence="2" key="1">
    <citation type="submission" date="2021-12" db="EMBL/GenBank/DDBJ databases">
        <title>Prjna785345.</title>
        <authorList>
            <person name="Rujirawat T."/>
            <person name="Krajaejun T."/>
        </authorList>
    </citation>
    <scope>NUCLEOTIDE SEQUENCE</scope>
    <source>
        <strain evidence="2">Pi057C3</strain>
    </source>
</reference>
<proteinExistence type="predicted"/>
<comment type="caution">
    <text evidence="2">The sequence shown here is derived from an EMBL/GenBank/DDBJ whole genome shotgun (WGS) entry which is preliminary data.</text>
</comment>
<feature type="domain" description="PH" evidence="1">
    <location>
        <begin position="1"/>
        <end position="101"/>
    </location>
</feature>